<dbReference type="EMBL" id="UYJE01007825">
    <property type="protein sequence ID" value="VDI58299.1"/>
    <property type="molecule type" value="Genomic_DNA"/>
</dbReference>
<dbReference type="AlphaFoldDB" id="A0A8B6G400"/>
<feature type="region of interest" description="Disordered" evidence="1">
    <location>
        <begin position="144"/>
        <end position="241"/>
    </location>
</feature>
<comment type="caution">
    <text evidence="2">The sequence shown here is derived from an EMBL/GenBank/DDBJ whole genome shotgun (WGS) entry which is preliminary data.</text>
</comment>
<feature type="compositionally biased region" description="Basic and acidic residues" evidence="1">
    <location>
        <begin position="7"/>
        <end position="69"/>
    </location>
</feature>
<sequence>QKSRLRREKERKSSAEQKGREELEKGKTVKQTEKKNELVQVNLKDRKENNNHSEQKEREKVEKERKGKLLTEYQGKKTGPVQVDFEIQEKDRITSPSQKERKEGKKAEHSAKNNERSKDLKESRIVAGFDQFAFISKEIEIQKKWKQQSTNGGELLKSSIKTEDKRGLKRKATWRANLSEDRKESLKKIDKKRKVDQRQNQTDKIKLHHRQKDKTRKLDERENMDEQSFITKLLTRKENKM</sequence>
<feature type="non-terminal residue" evidence="2">
    <location>
        <position position="1"/>
    </location>
</feature>
<gene>
    <name evidence="2" type="ORF">MGAL_10B030057</name>
</gene>
<feature type="compositionally biased region" description="Basic and acidic residues" evidence="1">
    <location>
        <begin position="87"/>
        <end position="122"/>
    </location>
</feature>
<evidence type="ECO:0000256" key="1">
    <source>
        <dbReference type="SAM" id="MobiDB-lite"/>
    </source>
</evidence>
<dbReference type="Proteomes" id="UP000596742">
    <property type="component" value="Unassembled WGS sequence"/>
</dbReference>
<organism evidence="2 3">
    <name type="scientific">Mytilus galloprovincialis</name>
    <name type="common">Mediterranean mussel</name>
    <dbReference type="NCBI Taxonomy" id="29158"/>
    <lineage>
        <taxon>Eukaryota</taxon>
        <taxon>Metazoa</taxon>
        <taxon>Spiralia</taxon>
        <taxon>Lophotrochozoa</taxon>
        <taxon>Mollusca</taxon>
        <taxon>Bivalvia</taxon>
        <taxon>Autobranchia</taxon>
        <taxon>Pteriomorphia</taxon>
        <taxon>Mytilida</taxon>
        <taxon>Mytiloidea</taxon>
        <taxon>Mytilidae</taxon>
        <taxon>Mytilinae</taxon>
        <taxon>Mytilus</taxon>
    </lineage>
</organism>
<dbReference type="OrthoDB" id="10382890at2759"/>
<protein>
    <submittedName>
        <fullName evidence="2">Uncharacterized protein</fullName>
    </submittedName>
</protein>
<evidence type="ECO:0000313" key="2">
    <source>
        <dbReference type="EMBL" id="VDI58299.1"/>
    </source>
</evidence>
<accession>A0A8B6G400</accession>
<evidence type="ECO:0000313" key="3">
    <source>
        <dbReference type="Proteomes" id="UP000596742"/>
    </source>
</evidence>
<reference evidence="2" key="1">
    <citation type="submission" date="2018-11" db="EMBL/GenBank/DDBJ databases">
        <authorList>
            <person name="Alioto T."/>
            <person name="Alioto T."/>
        </authorList>
    </citation>
    <scope>NUCLEOTIDE SEQUENCE</scope>
</reference>
<feature type="compositionally biased region" description="Basic and acidic residues" evidence="1">
    <location>
        <begin position="178"/>
        <end position="188"/>
    </location>
</feature>
<name>A0A8B6G400_MYTGA</name>
<proteinExistence type="predicted"/>
<feature type="compositionally biased region" description="Basic residues" evidence="1">
    <location>
        <begin position="206"/>
        <end position="215"/>
    </location>
</feature>
<keyword evidence="3" id="KW-1185">Reference proteome</keyword>
<feature type="region of interest" description="Disordered" evidence="1">
    <location>
        <begin position="1"/>
        <end position="122"/>
    </location>
</feature>